<dbReference type="Proteomes" id="UP000187209">
    <property type="component" value="Unassembled WGS sequence"/>
</dbReference>
<dbReference type="PANTHER" id="PTHR23011:SF28">
    <property type="entry name" value="CYCLIC NUCLEOTIDE-BINDING DOMAIN CONTAINING PROTEIN"/>
    <property type="match status" value="1"/>
</dbReference>
<dbReference type="SMART" id="SM00100">
    <property type="entry name" value="cNMP"/>
    <property type="match status" value="2"/>
</dbReference>
<dbReference type="InterPro" id="IPR018488">
    <property type="entry name" value="cNMP-bd_CS"/>
</dbReference>
<dbReference type="OrthoDB" id="290466at2759"/>
<dbReference type="InterPro" id="IPR014710">
    <property type="entry name" value="RmlC-like_jellyroll"/>
</dbReference>
<proteinExistence type="predicted"/>
<feature type="domain" description="Cyclic nucleotide-binding" evidence="1">
    <location>
        <begin position="66"/>
        <end position="184"/>
    </location>
</feature>
<keyword evidence="3" id="KW-1185">Reference proteome</keyword>
<sequence length="416" mass="47707">MSSQNDGKYDFPMNPRRSMYFQDLRVELNDILLLLNTPGSQRPPIAIRTLQNLTRNIPFFKQLINDYEERAHIECCMHLKHLFLEKNSIVCKAGDVGEYFYIILHGNVKVVAPDEGERKFSECTILMAGCAFGEYALLKNRPRSATVVCVDDSHFAVLSKKDFLRILGTFTNRKFDEIARFLKSLPLFAGWGLNSLVRLGYYFRPIRFKRNQKVFSEGESAEFVYIIKKGELEMSKEIIVKTPSQIIIGNYGRPLPSVKKNQLHTQGRISIVSFGEIIGDDDALNGEYYTKTCRCYSSTAEMLQISSFEFKKRIRSEESLNILAEKNAFRNQHQDFTVSIIQQIQSLSGRIMRTKTSQEQKFISDIKALNPWNSSMKAIKSTFPGMVLSHRPSFSLNSPIYKDKIVSPKYGDTAKF</sequence>
<organism evidence="2 3">
    <name type="scientific">Stentor coeruleus</name>
    <dbReference type="NCBI Taxonomy" id="5963"/>
    <lineage>
        <taxon>Eukaryota</taxon>
        <taxon>Sar</taxon>
        <taxon>Alveolata</taxon>
        <taxon>Ciliophora</taxon>
        <taxon>Postciliodesmatophora</taxon>
        <taxon>Heterotrichea</taxon>
        <taxon>Heterotrichida</taxon>
        <taxon>Stentoridae</taxon>
        <taxon>Stentor</taxon>
    </lineage>
</organism>
<dbReference type="EMBL" id="MPUH01000904">
    <property type="protein sequence ID" value="OMJ72408.1"/>
    <property type="molecule type" value="Genomic_DNA"/>
</dbReference>
<dbReference type="PANTHER" id="PTHR23011">
    <property type="entry name" value="CYCLIC NUCLEOTIDE-BINDING DOMAIN CONTAINING PROTEIN"/>
    <property type="match status" value="1"/>
</dbReference>
<dbReference type="InterPro" id="IPR018490">
    <property type="entry name" value="cNMP-bd_dom_sf"/>
</dbReference>
<dbReference type="Pfam" id="PF00027">
    <property type="entry name" value="cNMP_binding"/>
    <property type="match status" value="1"/>
</dbReference>
<evidence type="ECO:0000313" key="2">
    <source>
        <dbReference type="EMBL" id="OMJ72408.1"/>
    </source>
</evidence>
<dbReference type="SUPFAM" id="SSF51206">
    <property type="entry name" value="cAMP-binding domain-like"/>
    <property type="match status" value="2"/>
</dbReference>
<evidence type="ECO:0000259" key="1">
    <source>
        <dbReference type="PROSITE" id="PS50042"/>
    </source>
</evidence>
<gene>
    <name evidence="2" type="ORF">SteCoe_29173</name>
</gene>
<comment type="caution">
    <text evidence="2">The sequence shown here is derived from an EMBL/GenBank/DDBJ whole genome shotgun (WGS) entry which is preliminary data.</text>
</comment>
<protein>
    <recommendedName>
        <fullName evidence="1">Cyclic nucleotide-binding domain-containing protein</fullName>
    </recommendedName>
</protein>
<feature type="domain" description="Cyclic nucleotide-binding" evidence="1">
    <location>
        <begin position="187"/>
        <end position="237"/>
    </location>
</feature>
<dbReference type="Gene3D" id="2.60.120.10">
    <property type="entry name" value="Jelly Rolls"/>
    <property type="match status" value="2"/>
</dbReference>
<dbReference type="PROSITE" id="PS00888">
    <property type="entry name" value="CNMP_BINDING_1"/>
    <property type="match status" value="1"/>
</dbReference>
<dbReference type="PROSITE" id="PS50042">
    <property type="entry name" value="CNMP_BINDING_3"/>
    <property type="match status" value="2"/>
</dbReference>
<dbReference type="InterPro" id="IPR000595">
    <property type="entry name" value="cNMP-bd_dom"/>
</dbReference>
<accession>A0A1R2B6K7</accession>
<dbReference type="CDD" id="cd00038">
    <property type="entry name" value="CAP_ED"/>
    <property type="match status" value="2"/>
</dbReference>
<dbReference type="AlphaFoldDB" id="A0A1R2B6K7"/>
<reference evidence="2 3" key="1">
    <citation type="submission" date="2016-11" db="EMBL/GenBank/DDBJ databases">
        <title>The macronuclear genome of Stentor coeruleus: a giant cell with tiny introns.</title>
        <authorList>
            <person name="Slabodnick M."/>
            <person name="Ruby J.G."/>
            <person name="Reiff S.B."/>
            <person name="Swart E.C."/>
            <person name="Gosai S."/>
            <person name="Prabakaran S."/>
            <person name="Witkowska E."/>
            <person name="Larue G.E."/>
            <person name="Fisher S."/>
            <person name="Freeman R.M."/>
            <person name="Gunawardena J."/>
            <person name="Chu W."/>
            <person name="Stover N.A."/>
            <person name="Gregory B.D."/>
            <person name="Nowacki M."/>
            <person name="Derisi J."/>
            <person name="Roy S.W."/>
            <person name="Marshall W.F."/>
            <person name="Sood P."/>
        </authorList>
    </citation>
    <scope>NUCLEOTIDE SEQUENCE [LARGE SCALE GENOMIC DNA]</scope>
    <source>
        <strain evidence="2">WM001</strain>
    </source>
</reference>
<name>A0A1R2B6K7_9CILI</name>
<dbReference type="PROSITE" id="PS00889">
    <property type="entry name" value="CNMP_BINDING_2"/>
    <property type="match status" value="1"/>
</dbReference>
<evidence type="ECO:0000313" key="3">
    <source>
        <dbReference type="Proteomes" id="UP000187209"/>
    </source>
</evidence>